<dbReference type="EMBL" id="BMCU01000007">
    <property type="protein sequence ID" value="GGG28280.1"/>
    <property type="molecule type" value="Genomic_DNA"/>
</dbReference>
<evidence type="ECO:0000313" key="3">
    <source>
        <dbReference type="Proteomes" id="UP000654257"/>
    </source>
</evidence>
<dbReference type="Proteomes" id="UP000654257">
    <property type="component" value="Unassembled WGS sequence"/>
</dbReference>
<name>A0A917G914_9NOCA</name>
<reference evidence="2" key="2">
    <citation type="submission" date="2020-09" db="EMBL/GenBank/DDBJ databases">
        <authorList>
            <person name="Sun Q."/>
            <person name="Sedlacek I."/>
        </authorList>
    </citation>
    <scope>NUCLEOTIDE SEQUENCE</scope>
    <source>
        <strain evidence="2">CCM 7905</strain>
    </source>
</reference>
<protein>
    <recommendedName>
        <fullName evidence="4">IF2 family translation initiation factor</fullName>
    </recommendedName>
</protein>
<proteinExistence type="predicted"/>
<feature type="compositionally biased region" description="Basic and acidic residues" evidence="1">
    <location>
        <begin position="160"/>
        <end position="183"/>
    </location>
</feature>
<sequence>MSALTLPRRILRLQYTLVRLPWEVLEAKVISQMDSENPARVGYERVAGTVDGVVGAVLGDADLSKRGEAMRSAAYDRARASALDVEAERIRAEAKAQKEQTEAAAKARVEQAREEADDKIAKAADDEISDKIEAGRKATAKLEADRERADNIAQARIDAAEAEREAKLDEVEREKQEAEEPQKKVMKKAAAKAEAADDKREDAERLSDVVEAKE</sequence>
<comment type="caution">
    <text evidence="2">The sequence shown here is derived from an EMBL/GenBank/DDBJ whole genome shotgun (WGS) entry which is preliminary data.</text>
</comment>
<evidence type="ECO:0000256" key="1">
    <source>
        <dbReference type="SAM" id="MobiDB-lite"/>
    </source>
</evidence>
<evidence type="ECO:0008006" key="4">
    <source>
        <dbReference type="Google" id="ProtNLM"/>
    </source>
</evidence>
<feature type="compositionally biased region" description="Basic and acidic residues" evidence="1">
    <location>
        <begin position="194"/>
        <end position="214"/>
    </location>
</feature>
<organism evidence="2 3">
    <name type="scientific">Rhodococcoides trifolii</name>
    <dbReference type="NCBI Taxonomy" id="908250"/>
    <lineage>
        <taxon>Bacteria</taxon>
        <taxon>Bacillati</taxon>
        <taxon>Actinomycetota</taxon>
        <taxon>Actinomycetes</taxon>
        <taxon>Mycobacteriales</taxon>
        <taxon>Nocardiaceae</taxon>
        <taxon>Rhodococcoides</taxon>
    </lineage>
</organism>
<reference evidence="2" key="1">
    <citation type="journal article" date="2014" name="Int. J. Syst. Evol. Microbiol.">
        <title>Complete genome sequence of Corynebacterium casei LMG S-19264T (=DSM 44701T), isolated from a smear-ripened cheese.</title>
        <authorList>
            <consortium name="US DOE Joint Genome Institute (JGI-PGF)"/>
            <person name="Walter F."/>
            <person name="Albersmeier A."/>
            <person name="Kalinowski J."/>
            <person name="Ruckert C."/>
        </authorList>
    </citation>
    <scope>NUCLEOTIDE SEQUENCE</scope>
    <source>
        <strain evidence="2">CCM 7905</strain>
    </source>
</reference>
<gene>
    <name evidence="2" type="ORF">GCM10007304_47650</name>
</gene>
<evidence type="ECO:0000313" key="2">
    <source>
        <dbReference type="EMBL" id="GGG28280.1"/>
    </source>
</evidence>
<feature type="region of interest" description="Disordered" evidence="1">
    <location>
        <begin position="96"/>
        <end position="122"/>
    </location>
</feature>
<feature type="region of interest" description="Disordered" evidence="1">
    <location>
        <begin position="160"/>
        <end position="214"/>
    </location>
</feature>
<keyword evidence="3" id="KW-1185">Reference proteome</keyword>
<dbReference type="AlphaFoldDB" id="A0A917G914"/>
<accession>A0A917G914</accession>
<dbReference type="RefSeq" id="WP_188547756.1">
    <property type="nucleotide sequence ID" value="NZ_BMCU01000007.1"/>
</dbReference>